<protein>
    <submittedName>
        <fullName evidence="1">Uncharacterized protein</fullName>
    </submittedName>
</protein>
<evidence type="ECO:0000313" key="1">
    <source>
        <dbReference type="EMBL" id="KAH3779708.1"/>
    </source>
</evidence>
<accession>A0A9D4EHD9</accession>
<comment type="caution">
    <text evidence="1">The sequence shown here is derived from an EMBL/GenBank/DDBJ whole genome shotgun (WGS) entry which is preliminary data.</text>
</comment>
<dbReference type="Proteomes" id="UP000828390">
    <property type="component" value="Unassembled WGS sequence"/>
</dbReference>
<name>A0A9D4EHD9_DREPO</name>
<proteinExistence type="predicted"/>
<evidence type="ECO:0000313" key="2">
    <source>
        <dbReference type="Proteomes" id="UP000828390"/>
    </source>
</evidence>
<sequence>MKDVHVKPTDGRVKPNVDKKQEIKSKLEDAVSVLPKFPKLLGSKGENSKRRRLALCLRDSSKGDRCFTFEQLTTMQLGNIFVEASIKKKSSAGVEAGGHDQKKMSIDMETDWLVKVEVSKLDKKSGKT</sequence>
<keyword evidence="2" id="KW-1185">Reference proteome</keyword>
<reference evidence="1" key="1">
    <citation type="journal article" date="2019" name="bioRxiv">
        <title>The Genome of the Zebra Mussel, Dreissena polymorpha: A Resource for Invasive Species Research.</title>
        <authorList>
            <person name="McCartney M.A."/>
            <person name="Auch B."/>
            <person name="Kono T."/>
            <person name="Mallez S."/>
            <person name="Zhang Y."/>
            <person name="Obille A."/>
            <person name="Becker A."/>
            <person name="Abrahante J.E."/>
            <person name="Garbe J."/>
            <person name="Badalamenti J.P."/>
            <person name="Herman A."/>
            <person name="Mangelson H."/>
            <person name="Liachko I."/>
            <person name="Sullivan S."/>
            <person name="Sone E.D."/>
            <person name="Koren S."/>
            <person name="Silverstein K.A.T."/>
            <person name="Beckman K.B."/>
            <person name="Gohl D.M."/>
        </authorList>
    </citation>
    <scope>NUCLEOTIDE SEQUENCE</scope>
    <source>
        <strain evidence="1">Duluth1</strain>
        <tissue evidence="1">Whole animal</tissue>
    </source>
</reference>
<organism evidence="1 2">
    <name type="scientific">Dreissena polymorpha</name>
    <name type="common">Zebra mussel</name>
    <name type="synonym">Mytilus polymorpha</name>
    <dbReference type="NCBI Taxonomy" id="45954"/>
    <lineage>
        <taxon>Eukaryota</taxon>
        <taxon>Metazoa</taxon>
        <taxon>Spiralia</taxon>
        <taxon>Lophotrochozoa</taxon>
        <taxon>Mollusca</taxon>
        <taxon>Bivalvia</taxon>
        <taxon>Autobranchia</taxon>
        <taxon>Heteroconchia</taxon>
        <taxon>Euheterodonta</taxon>
        <taxon>Imparidentia</taxon>
        <taxon>Neoheterodontei</taxon>
        <taxon>Myida</taxon>
        <taxon>Dreissenoidea</taxon>
        <taxon>Dreissenidae</taxon>
        <taxon>Dreissena</taxon>
    </lineage>
</organism>
<gene>
    <name evidence="1" type="ORF">DPMN_157514</name>
</gene>
<dbReference type="AlphaFoldDB" id="A0A9D4EHD9"/>
<reference evidence="1" key="2">
    <citation type="submission" date="2020-11" db="EMBL/GenBank/DDBJ databases">
        <authorList>
            <person name="McCartney M.A."/>
            <person name="Auch B."/>
            <person name="Kono T."/>
            <person name="Mallez S."/>
            <person name="Becker A."/>
            <person name="Gohl D.M."/>
            <person name="Silverstein K.A.T."/>
            <person name="Koren S."/>
            <person name="Bechman K.B."/>
            <person name="Herman A."/>
            <person name="Abrahante J.E."/>
            <person name="Garbe J."/>
        </authorList>
    </citation>
    <scope>NUCLEOTIDE SEQUENCE</scope>
    <source>
        <strain evidence="1">Duluth1</strain>
        <tissue evidence="1">Whole animal</tissue>
    </source>
</reference>
<dbReference type="EMBL" id="JAIWYP010000008">
    <property type="protein sequence ID" value="KAH3779708.1"/>
    <property type="molecule type" value="Genomic_DNA"/>
</dbReference>